<dbReference type="VEuPathDB" id="FungiDB:ASPGLDRAFT_82249"/>
<evidence type="ECO:0008006" key="6">
    <source>
        <dbReference type="Google" id="ProtNLM"/>
    </source>
</evidence>
<dbReference type="EMBL" id="KV878897">
    <property type="protein sequence ID" value="OJJ84253.1"/>
    <property type="molecule type" value="Genomic_DNA"/>
</dbReference>
<dbReference type="Proteomes" id="UP000184300">
    <property type="component" value="Unassembled WGS sequence"/>
</dbReference>
<feature type="region of interest" description="Disordered" evidence="3">
    <location>
        <begin position="150"/>
        <end position="182"/>
    </location>
</feature>
<accession>A0A1L9VK14</accession>
<dbReference type="CDD" id="cd19495">
    <property type="entry name" value="Elp6"/>
    <property type="match status" value="1"/>
</dbReference>
<evidence type="ECO:0000256" key="2">
    <source>
        <dbReference type="ARBA" id="ARBA00008837"/>
    </source>
</evidence>
<evidence type="ECO:0000313" key="5">
    <source>
        <dbReference type="Proteomes" id="UP000184300"/>
    </source>
</evidence>
<dbReference type="RefSeq" id="XP_022400951.1">
    <property type="nucleotide sequence ID" value="XM_022550156.1"/>
</dbReference>
<dbReference type="AlphaFoldDB" id="A0A1L9VK14"/>
<dbReference type="PANTHER" id="PTHR16184:SF6">
    <property type="entry name" value="ELONGATOR COMPLEX PROTEIN 6"/>
    <property type="match status" value="1"/>
</dbReference>
<comment type="pathway">
    <text evidence="1">tRNA modification; 5-methoxycarbonylmethyl-2-thiouridine-tRNA biosynthesis.</text>
</comment>
<protein>
    <recommendedName>
        <fullName evidence="6">Elongator complex protein 6</fullName>
    </recommendedName>
</protein>
<dbReference type="GeneID" id="34466416"/>
<dbReference type="Gene3D" id="3.40.50.300">
    <property type="entry name" value="P-loop containing nucleotide triphosphate hydrolases"/>
    <property type="match status" value="1"/>
</dbReference>
<sequence>MPTQPPLPPLLTPYVSSLPQSSLTLLSSVLGATGNWLVLRYLYAALSASSANTTFGADGVDNGKKRKVVLVSFLRSWEFWRSEAKRLGLDLARLADKGQFAFVDGLSELFYTPQAQTAAPVAPSAPAPFAPAPFAPAGRTIPPRTALPVRGPPGATAPAPTPAAPPGGGLNRAATEAGPGPGPAKRLHLTGHGTAALDALEKDISDVVSQLKTTVGGDDGEEAEVLLIVDQPDLLLAATGPSKGIGATEMGEWVMGLQQHSHATIVAVSADSPLIHNASEFAHHPATPLEKEHAAFAVGLAHRAQMVVQLRNLETGAARDVSGVLRASKGGAWSDDGSTDAETKWEEKEVLYFIQRDGSVNVFGRGE</sequence>
<evidence type="ECO:0000313" key="4">
    <source>
        <dbReference type="EMBL" id="OJJ84253.1"/>
    </source>
</evidence>
<proteinExistence type="inferred from homology"/>
<dbReference type="GO" id="GO:0002098">
    <property type="term" value="P:tRNA wobble uridine modification"/>
    <property type="evidence" value="ECO:0007669"/>
    <property type="project" value="InterPro"/>
</dbReference>
<name>A0A1L9VK14_ASPGL</name>
<keyword evidence="5" id="KW-1185">Reference proteome</keyword>
<comment type="similarity">
    <text evidence="2">Belongs to the ELP6 family.</text>
</comment>
<dbReference type="InterPro" id="IPR027417">
    <property type="entry name" value="P-loop_NTPase"/>
</dbReference>
<organism evidence="4 5">
    <name type="scientific">Aspergillus glaucus CBS 516.65</name>
    <dbReference type="NCBI Taxonomy" id="1160497"/>
    <lineage>
        <taxon>Eukaryota</taxon>
        <taxon>Fungi</taxon>
        <taxon>Dikarya</taxon>
        <taxon>Ascomycota</taxon>
        <taxon>Pezizomycotina</taxon>
        <taxon>Eurotiomycetes</taxon>
        <taxon>Eurotiomycetidae</taxon>
        <taxon>Eurotiales</taxon>
        <taxon>Aspergillaceae</taxon>
        <taxon>Aspergillus</taxon>
        <taxon>Aspergillus subgen. Aspergillus</taxon>
    </lineage>
</organism>
<dbReference type="UniPathway" id="UPA00988"/>
<dbReference type="OrthoDB" id="9995306at2759"/>
<gene>
    <name evidence="4" type="ORF">ASPGLDRAFT_82249</name>
</gene>
<evidence type="ECO:0000256" key="1">
    <source>
        <dbReference type="ARBA" id="ARBA00005043"/>
    </source>
</evidence>
<dbReference type="InterPro" id="IPR018627">
    <property type="entry name" value="ELP6"/>
</dbReference>
<dbReference type="GO" id="GO:0033588">
    <property type="term" value="C:elongator holoenzyme complex"/>
    <property type="evidence" value="ECO:0007669"/>
    <property type="project" value="InterPro"/>
</dbReference>
<evidence type="ECO:0000256" key="3">
    <source>
        <dbReference type="SAM" id="MobiDB-lite"/>
    </source>
</evidence>
<reference evidence="5" key="1">
    <citation type="journal article" date="2017" name="Genome Biol.">
        <title>Comparative genomics reveals high biological diversity and specific adaptations in the industrially and medically important fungal genus Aspergillus.</title>
        <authorList>
            <person name="de Vries R.P."/>
            <person name="Riley R."/>
            <person name="Wiebenga A."/>
            <person name="Aguilar-Osorio G."/>
            <person name="Amillis S."/>
            <person name="Uchima C.A."/>
            <person name="Anderluh G."/>
            <person name="Asadollahi M."/>
            <person name="Askin M."/>
            <person name="Barry K."/>
            <person name="Battaglia E."/>
            <person name="Bayram O."/>
            <person name="Benocci T."/>
            <person name="Braus-Stromeyer S.A."/>
            <person name="Caldana C."/>
            <person name="Canovas D."/>
            <person name="Cerqueira G.C."/>
            <person name="Chen F."/>
            <person name="Chen W."/>
            <person name="Choi C."/>
            <person name="Clum A."/>
            <person name="Dos Santos R.A."/>
            <person name="Damasio A.R."/>
            <person name="Diallinas G."/>
            <person name="Emri T."/>
            <person name="Fekete E."/>
            <person name="Flipphi M."/>
            <person name="Freyberg S."/>
            <person name="Gallo A."/>
            <person name="Gournas C."/>
            <person name="Habgood R."/>
            <person name="Hainaut M."/>
            <person name="Harispe M.L."/>
            <person name="Henrissat B."/>
            <person name="Hilden K.S."/>
            <person name="Hope R."/>
            <person name="Hossain A."/>
            <person name="Karabika E."/>
            <person name="Karaffa L."/>
            <person name="Karanyi Z."/>
            <person name="Krasevec N."/>
            <person name="Kuo A."/>
            <person name="Kusch H."/>
            <person name="LaButti K."/>
            <person name="Lagendijk E.L."/>
            <person name="Lapidus A."/>
            <person name="Levasseur A."/>
            <person name="Lindquist E."/>
            <person name="Lipzen A."/>
            <person name="Logrieco A.F."/>
            <person name="MacCabe A."/>
            <person name="Maekelae M.R."/>
            <person name="Malavazi I."/>
            <person name="Melin P."/>
            <person name="Meyer V."/>
            <person name="Mielnichuk N."/>
            <person name="Miskei M."/>
            <person name="Molnar A.P."/>
            <person name="Mule G."/>
            <person name="Ngan C.Y."/>
            <person name="Orejas M."/>
            <person name="Orosz E."/>
            <person name="Ouedraogo J.P."/>
            <person name="Overkamp K.M."/>
            <person name="Park H.-S."/>
            <person name="Perrone G."/>
            <person name="Piumi F."/>
            <person name="Punt P.J."/>
            <person name="Ram A.F."/>
            <person name="Ramon A."/>
            <person name="Rauscher S."/>
            <person name="Record E."/>
            <person name="Riano-Pachon D.M."/>
            <person name="Robert V."/>
            <person name="Roehrig J."/>
            <person name="Ruller R."/>
            <person name="Salamov A."/>
            <person name="Salih N.S."/>
            <person name="Samson R.A."/>
            <person name="Sandor E."/>
            <person name="Sanguinetti M."/>
            <person name="Schuetze T."/>
            <person name="Sepcic K."/>
            <person name="Shelest E."/>
            <person name="Sherlock G."/>
            <person name="Sophianopoulou V."/>
            <person name="Squina F.M."/>
            <person name="Sun H."/>
            <person name="Susca A."/>
            <person name="Todd R.B."/>
            <person name="Tsang A."/>
            <person name="Unkles S.E."/>
            <person name="van de Wiele N."/>
            <person name="van Rossen-Uffink D."/>
            <person name="Oliveira J.V."/>
            <person name="Vesth T.C."/>
            <person name="Visser J."/>
            <person name="Yu J.-H."/>
            <person name="Zhou M."/>
            <person name="Andersen M.R."/>
            <person name="Archer D.B."/>
            <person name="Baker S.E."/>
            <person name="Benoit I."/>
            <person name="Brakhage A.A."/>
            <person name="Braus G.H."/>
            <person name="Fischer R."/>
            <person name="Frisvad J.C."/>
            <person name="Goldman G.H."/>
            <person name="Houbraken J."/>
            <person name="Oakley B."/>
            <person name="Pocsi I."/>
            <person name="Scazzocchio C."/>
            <person name="Seiboth B."/>
            <person name="vanKuyk P.A."/>
            <person name="Wortman J."/>
            <person name="Dyer P.S."/>
            <person name="Grigoriev I.V."/>
        </authorList>
    </citation>
    <scope>NUCLEOTIDE SEQUENCE [LARGE SCALE GENOMIC DNA]</scope>
    <source>
        <strain evidence="5">CBS 516.65</strain>
    </source>
</reference>
<dbReference type="PANTHER" id="PTHR16184">
    <property type="entry name" value="ELONGATOR COMPLEX PROTEIN 6"/>
    <property type="match status" value="1"/>
</dbReference>